<evidence type="ECO:0000313" key="3">
    <source>
        <dbReference type="EMBL" id="KLU81773.1"/>
    </source>
</evidence>
<evidence type="ECO:0000256" key="1">
    <source>
        <dbReference type="ARBA" id="ARBA00022801"/>
    </source>
</evidence>
<organism evidence="4 5">
    <name type="scientific">Magnaporthiopsis poae (strain ATCC 64411 / 73-15)</name>
    <name type="common">Kentucky bluegrass fungus</name>
    <name type="synonym">Magnaporthe poae</name>
    <dbReference type="NCBI Taxonomy" id="644358"/>
    <lineage>
        <taxon>Eukaryota</taxon>
        <taxon>Fungi</taxon>
        <taxon>Dikarya</taxon>
        <taxon>Ascomycota</taxon>
        <taxon>Pezizomycotina</taxon>
        <taxon>Sordariomycetes</taxon>
        <taxon>Sordariomycetidae</taxon>
        <taxon>Magnaporthales</taxon>
        <taxon>Magnaporthaceae</taxon>
        <taxon>Magnaporthiopsis</taxon>
    </lineage>
</organism>
<dbReference type="GO" id="GO:0016788">
    <property type="term" value="F:hydrolase activity, acting on ester bonds"/>
    <property type="evidence" value="ECO:0007669"/>
    <property type="project" value="InterPro"/>
</dbReference>
<dbReference type="EnsemblFungi" id="MAPG_00854T0">
    <property type="protein sequence ID" value="MAPG_00854T0"/>
    <property type="gene ID" value="MAPG_00854"/>
</dbReference>
<dbReference type="OrthoDB" id="1600564at2759"/>
<feature type="signal peptide" evidence="2">
    <location>
        <begin position="1"/>
        <end position="15"/>
    </location>
</feature>
<evidence type="ECO:0000313" key="4">
    <source>
        <dbReference type="EnsemblFungi" id="MAPG_00854T0"/>
    </source>
</evidence>
<reference evidence="3" key="1">
    <citation type="submission" date="2010-05" db="EMBL/GenBank/DDBJ databases">
        <title>The Genome Sequence of Magnaporthe poae strain ATCC 64411.</title>
        <authorList>
            <consortium name="The Broad Institute Genome Sequencing Platform"/>
            <consortium name="Broad Institute Genome Sequencing Center for Infectious Disease"/>
            <person name="Ma L.-J."/>
            <person name="Dead R."/>
            <person name="Young S."/>
            <person name="Zeng Q."/>
            <person name="Koehrsen M."/>
            <person name="Alvarado L."/>
            <person name="Berlin A."/>
            <person name="Chapman S.B."/>
            <person name="Chen Z."/>
            <person name="Freedman E."/>
            <person name="Gellesch M."/>
            <person name="Goldberg J."/>
            <person name="Griggs A."/>
            <person name="Gujja S."/>
            <person name="Heilman E.R."/>
            <person name="Heiman D."/>
            <person name="Hepburn T."/>
            <person name="Howarth C."/>
            <person name="Jen D."/>
            <person name="Larson L."/>
            <person name="Mehta T."/>
            <person name="Neiman D."/>
            <person name="Pearson M."/>
            <person name="Roberts A."/>
            <person name="Saif S."/>
            <person name="Shea T."/>
            <person name="Shenoy N."/>
            <person name="Sisk P."/>
            <person name="Stolte C."/>
            <person name="Sykes S."/>
            <person name="Walk T."/>
            <person name="White J."/>
            <person name="Yandava C."/>
            <person name="Haas B."/>
            <person name="Nusbaum C."/>
            <person name="Birren B."/>
        </authorList>
    </citation>
    <scope>NUCLEOTIDE SEQUENCE</scope>
    <source>
        <strain evidence="3">ATCC 64411</strain>
    </source>
</reference>
<dbReference type="InterPro" id="IPR051058">
    <property type="entry name" value="GDSL_Est/Lipase"/>
</dbReference>
<feature type="chain" id="PRO_5011847296" evidence="2">
    <location>
        <begin position="16"/>
        <end position="349"/>
    </location>
</feature>
<dbReference type="Gene3D" id="3.40.50.1110">
    <property type="entry name" value="SGNH hydrolase"/>
    <property type="match status" value="1"/>
</dbReference>
<reference evidence="4" key="5">
    <citation type="submission" date="2015-06" db="UniProtKB">
        <authorList>
            <consortium name="EnsemblFungi"/>
        </authorList>
    </citation>
    <scope>IDENTIFICATION</scope>
    <source>
        <strain evidence="4">ATCC 64411</strain>
    </source>
</reference>
<dbReference type="AlphaFoldDB" id="A0A0C4DM53"/>
<dbReference type="InterPro" id="IPR036514">
    <property type="entry name" value="SGNH_hydro_sf"/>
</dbReference>
<reference evidence="3" key="3">
    <citation type="submission" date="2011-03" db="EMBL/GenBank/DDBJ databases">
        <title>Annotation of Magnaporthe poae ATCC 64411.</title>
        <authorList>
            <person name="Ma L.-J."/>
            <person name="Dead R."/>
            <person name="Young S.K."/>
            <person name="Zeng Q."/>
            <person name="Gargeya S."/>
            <person name="Fitzgerald M."/>
            <person name="Haas B."/>
            <person name="Abouelleil A."/>
            <person name="Alvarado L."/>
            <person name="Arachchi H.M."/>
            <person name="Berlin A."/>
            <person name="Brown A."/>
            <person name="Chapman S.B."/>
            <person name="Chen Z."/>
            <person name="Dunbar C."/>
            <person name="Freedman E."/>
            <person name="Gearin G."/>
            <person name="Gellesch M."/>
            <person name="Goldberg J."/>
            <person name="Griggs A."/>
            <person name="Gujja S."/>
            <person name="Heiman D."/>
            <person name="Howarth C."/>
            <person name="Larson L."/>
            <person name="Lui A."/>
            <person name="MacDonald P.J.P."/>
            <person name="Mehta T."/>
            <person name="Montmayeur A."/>
            <person name="Murphy C."/>
            <person name="Neiman D."/>
            <person name="Pearson M."/>
            <person name="Priest M."/>
            <person name="Roberts A."/>
            <person name="Saif S."/>
            <person name="Shea T."/>
            <person name="Shenoy N."/>
            <person name="Sisk P."/>
            <person name="Stolte C."/>
            <person name="Sykes S."/>
            <person name="Yandava C."/>
            <person name="Wortman J."/>
            <person name="Nusbaum C."/>
            <person name="Birren B."/>
        </authorList>
    </citation>
    <scope>NUCLEOTIDE SEQUENCE</scope>
    <source>
        <strain evidence="3">ATCC 64411</strain>
    </source>
</reference>
<dbReference type="Pfam" id="PF00657">
    <property type="entry name" value="Lipase_GDSL"/>
    <property type="match status" value="1"/>
</dbReference>
<gene>
    <name evidence="3" type="ORF">MAPG_00854</name>
</gene>
<proteinExistence type="predicted"/>
<keyword evidence="5" id="KW-1185">Reference proteome</keyword>
<dbReference type="STRING" id="644358.A0A0C4DM53"/>
<dbReference type="eggNOG" id="ENOG502RY46">
    <property type="taxonomic scope" value="Eukaryota"/>
</dbReference>
<dbReference type="CDD" id="cd01846">
    <property type="entry name" value="fatty_acyltransferase_like"/>
    <property type="match status" value="1"/>
</dbReference>
<dbReference type="PANTHER" id="PTHR45648:SF22">
    <property type="entry name" value="GDSL LIPASE_ACYLHYDROLASE FAMILY PROTEIN (AFU_ORTHOLOGUE AFUA_4G14700)"/>
    <property type="match status" value="1"/>
</dbReference>
<accession>A0A0C4DM53</accession>
<name>A0A0C4DM53_MAGP6</name>
<dbReference type="PANTHER" id="PTHR45648">
    <property type="entry name" value="GDSL LIPASE/ACYLHYDROLASE FAMILY PROTEIN (AFU_ORTHOLOGUE AFUA_4G14700)"/>
    <property type="match status" value="1"/>
</dbReference>
<dbReference type="EMBL" id="ADBL01000199">
    <property type="status" value="NOT_ANNOTATED_CDS"/>
    <property type="molecule type" value="Genomic_DNA"/>
</dbReference>
<reference evidence="4" key="4">
    <citation type="journal article" date="2015" name="G3 (Bethesda)">
        <title>Genome sequences of three phytopathogenic species of the Magnaporthaceae family of fungi.</title>
        <authorList>
            <person name="Okagaki L.H."/>
            <person name="Nunes C.C."/>
            <person name="Sailsbery J."/>
            <person name="Clay B."/>
            <person name="Brown D."/>
            <person name="John T."/>
            <person name="Oh Y."/>
            <person name="Young N."/>
            <person name="Fitzgerald M."/>
            <person name="Haas B.J."/>
            <person name="Zeng Q."/>
            <person name="Young S."/>
            <person name="Adiconis X."/>
            <person name="Fan L."/>
            <person name="Levin J.Z."/>
            <person name="Mitchell T.K."/>
            <person name="Okubara P.A."/>
            <person name="Farman M.L."/>
            <person name="Kohn L.M."/>
            <person name="Birren B."/>
            <person name="Ma L.-J."/>
            <person name="Dean R.A."/>
        </authorList>
    </citation>
    <scope>NUCLEOTIDE SEQUENCE</scope>
    <source>
        <strain evidence="4">ATCC 64411 / 73-15</strain>
    </source>
</reference>
<dbReference type="EMBL" id="GL876966">
    <property type="protein sequence ID" value="KLU81773.1"/>
    <property type="molecule type" value="Genomic_DNA"/>
</dbReference>
<protein>
    <submittedName>
        <fullName evidence="3">Acetyl esterase</fullName>
    </submittedName>
</protein>
<evidence type="ECO:0000256" key="2">
    <source>
        <dbReference type="SAM" id="SignalP"/>
    </source>
</evidence>
<reference evidence="5" key="2">
    <citation type="submission" date="2010-05" db="EMBL/GenBank/DDBJ databases">
        <title>The genome sequence of Magnaporthe poae strain ATCC 64411.</title>
        <authorList>
            <person name="Ma L.-J."/>
            <person name="Dead R."/>
            <person name="Young S."/>
            <person name="Zeng Q."/>
            <person name="Koehrsen M."/>
            <person name="Alvarado L."/>
            <person name="Berlin A."/>
            <person name="Chapman S.B."/>
            <person name="Chen Z."/>
            <person name="Freedman E."/>
            <person name="Gellesch M."/>
            <person name="Goldberg J."/>
            <person name="Griggs A."/>
            <person name="Gujja S."/>
            <person name="Heilman E.R."/>
            <person name="Heiman D."/>
            <person name="Hepburn T."/>
            <person name="Howarth C."/>
            <person name="Jen D."/>
            <person name="Larson L."/>
            <person name="Mehta T."/>
            <person name="Neiman D."/>
            <person name="Pearson M."/>
            <person name="Roberts A."/>
            <person name="Saif S."/>
            <person name="Shea T."/>
            <person name="Shenoy N."/>
            <person name="Sisk P."/>
            <person name="Stolte C."/>
            <person name="Sykes S."/>
            <person name="Walk T."/>
            <person name="White J."/>
            <person name="Yandava C."/>
            <person name="Haas B."/>
            <person name="Nusbaum C."/>
            <person name="Birren B."/>
        </authorList>
    </citation>
    <scope>NUCLEOTIDE SEQUENCE [LARGE SCALE GENOMIC DNA]</scope>
    <source>
        <strain evidence="5">ATCC 64411 / 73-15</strain>
    </source>
</reference>
<evidence type="ECO:0000313" key="5">
    <source>
        <dbReference type="Proteomes" id="UP000011715"/>
    </source>
</evidence>
<keyword evidence="1" id="KW-0378">Hydrolase</keyword>
<dbReference type="Proteomes" id="UP000011715">
    <property type="component" value="Unassembled WGS sequence"/>
</dbReference>
<dbReference type="SUPFAM" id="SSF52266">
    <property type="entry name" value="SGNH hydrolase"/>
    <property type="match status" value="1"/>
</dbReference>
<keyword evidence="2" id="KW-0732">Signal</keyword>
<dbReference type="OMA" id="KYFVIMN"/>
<sequence>MRPVSLLCLTAAVTASSLKCRSKPFDNLVTFGDSYTDNGRLSAYFASGGKAPPPGTMHPEVNVTASGGLAWGQMAARASGARYLDYAVSGATCSNKIVSRFLAPIGRDFPSVLEDQISSFKTDADVGAGTLYGGSRTAENTVYAMWIGTNDLGAGNAFLVDEQVPGTTITNFIDCVWTVFDQIYSTGGRRFVLLNEAPLHLAPLYVPSADGGIGDSFFWLTKTKYNQTAYQQKILQYTTTVNTAFDYGAPFNLIIKKRWPGAKFSIFDVHSLMTDMSLNPTKYFDAPANSTGFYRHCDTNNENCVDSKEPLSSFMWFDDLHPSERAEKIVAQHFLDVIAGNSTYGTNYH</sequence>
<dbReference type="InterPro" id="IPR001087">
    <property type="entry name" value="GDSL"/>
</dbReference>
<dbReference type="VEuPathDB" id="FungiDB:MAPG_00854"/>